<dbReference type="PROSITE" id="PS51257">
    <property type="entry name" value="PROKAR_LIPOPROTEIN"/>
    <property type="match status" value="1"/>
</dbReference>
<name>A0ABU1K7Q4_9FLAO</name>
<evidence type="ECO:0008006" key="4">
    <source>
        <dbReference type="Google" id="ProtNLM"/>
    </source>
</evidence>
<dbReference type="EMBL" id="JAVDQA010000007">
    <property type="protein sequence ID" value="MDR6301651.1"/>
    <property type="molecule type" value="Genomic_DNA"/>
</dbReference>
<evidence type="ECO:0000313" key="3">
    <source>
        <dbReference type="Proteomes" id="UP001257659"/>
    </source>
</evidence>
<feature type="signal peptide" evidence="1">
    <location>
        <begin position="1"/>
        <end position="26"/>
    </location>
</feature>
<protein>
    <recommendedName>
        <fullName evidence="4">Lipoprotein</fullName>
    </recommendedName>
</protein>
<gene>
    <name evidence="2" type="ORF">GGR31_002321</name>
</gene>
<keyword evidence="3" id="KW-1185">Reference proteome</keyword>
<proteinExistence type="predicted"/>
<keyword evidence="1" id="KW-0732">Signal</keyword>
<organism evidence="2 3">
    <name type="scientific">Mesonia maritima</name>
    <dbReference type="NCBI Taxonomy" id="1793873"/>
    <lineage>
        <taxon>Bacteria</taxon>
        <taxon>Pseudomonadati</taxon>
        <taxon>Bacteroidota</taxon>
        <taxon>Flavobacteriia</taxon>
        <taxon>Flavobacteriales</taxon>
        <taxon>Flavobacteriaceae</taxon>
        <taxon>Mesonia</taxon>
    </lineage>
</organism>
<comment type="caution">
    <text evidence="2">The sequence shown here is derived from an EMBL/GenBank/DDBJ whole genome shotgun (WGS) entry which is preliminary data.</text>
</comment>
<dbReference type="RefSeq" id="WP_309729257.1">
    <property type="nucleotide sequence ID" value="NZ_JAVDQA010000007.1"/>
</dbReference>
<evidence type="ECO:0000313" key="2">
    <source>
        <dbReference type="EMBL" id="MDR6301651.1"/>
    </source>
</evidence>
<accession>A0ABU1K7Q4</accession>
<dbReference type="Proteomes" id="UP001257659">
    <property type="component" value="Unassembled WGS sequence"/>
</dbReference>
<reference evidence="2 3" key="1">
    <citation type="submission" date="2023-07" db="EMBL/GenBank/DDBJ databases">
        <title>Genomic Encyclopedia of Type Strains, Phase IV (KMG-IV): sequencing the most valuable type-strain genomes for metagenomic binning, comparative biology and taxonomic classification.</title>
        <authorList>
            <person name="Goeker M."/>
        </authorList>
    </citation>
    <scope>NUCLEOTIDE SEQUENCE [LARGE SCALE GENOMIC DNA]</scope>
    <source>
        <strain evidence="2 3">DSM 102814</strain>
    </source>
</reference>
<sequence>MNIFKLFLRILLSFIFVVSFFSCALAQEKSSKNKDYTNYYLQVYKADSLFYTGNFNSSYKILNSLFKEYEPVELIRYKPYKLFVYSAIKVNASKNYKKLMKNLISRYGYCYNDLVSDSIFLRGLKIAKIDSSDFKKLRKEYLNSLNKDLRKIIIEMNERDQAVRLSNIENKEKQVAKVDKKNDSLLKKIYKNYGFPTKELIGAASIDCKTYDKIDLLLIYNHMSYHGDYKYHREKLTKYVKEGKCDPVLLGHMIDRRNQILGKDPVYYLFFNTYFENNPSKAKKIDSLRKNAGLPTLKQEEFWYKRFK</sequence>
<feature type="chain" id="PRO_5046747882" description="Lipoprotein" evidence="1">
    <location>
        <begin position="27"/>
        <end position="308"/>
    </location>
</feature>
<evidence type="ECO:0000256" key="1">
    <source>
        <dbReference type="SAM" id="SignalP"/>
    </source>
</evidence>